<accession>A0A1C3P3R0</accession>
<sequence>MDETRSSDCPMNVGDPGRRLTERYISALHQLTSASPDIRLGEIYALERLAKDSPEEQPIVVGILSAFVCIRVASRSGIGHGLRDRPWCARTGWGWVVRAFGRVGRDADLQAALTVLGRLPRLAESVR</sequence>
<dbReference type="Proteomes" id="UP000199013">
    <property type="component" value="Unassembled WGS sequence"/>
</dbReference>
<proteinExistence type="predicted"/>
<protein>
    <submittedName>
        <fullName evidence="1">Uncharacterized protein</fullName>
    </submittedName>
</protein>
<dbReference type="AlphaFoldDB" id="A0A1C3P3R0"/>
<reference evidence="2" key="1">
    <citation type="submission" date="2016-02" db="EMBL/GenBank/DDBJ databases">
        <authorList>
            <person name="Wibberg D."/>
        </authorList>
    </citation>
    <scope>NUCLEOTIDE SEQUENCE [LARGE SCALE GENOMIC DNA]</scope>
</reference>
<evidence type="ECO:0000313" key="2">
    <source>
        <dbReference type="Proteomes" id="UP000199013"/>
    </source>
</evidence>
<gene>
    <name evidence="1" type="ORF">FDG2_4138</name>
</gene>
<keyword evidence="2" id="KW-1185">Reference proteome</keyword>
<organism evidence="1 2">
    <name type="scientific">Candidatus Protofrankia californiensis</name>
    <dbReference type="NCBI Taxonomy" id="1839754"/>
    <lineage>
        <taxon>Bacteria</taxon>
        <taxon>Bacillati</taxon>
        <taxon>Actinomycetota</taxon>
        <taxon>Actinomycetes</taxon>
        <taxon>Frankiales</taxon>
        <taxon>Frankiaceae</taxon>
        <taxon>Protofrankia</taxon>
    </lineage>
</organism>
<dbReference type="EMBL" id="FLUV01001742">
    <property type="protein sequence ID" value="SBW24400.1"/>
    <property type="molecule type" value="Genomic_DNA"/>
</dbReference>
<name>A0A1C3P3R0_9ACTN</name>
<evidence type="ECO:0000313" key="1">
    <source>
        <dbReference type="EMBL" id="SBW24400.1"/>
    </source>
</evidence>